<dbReference type="InterPro" id="IPR001155">
    <property type="entry name" value="OxRdtase_FMN_N"/>
</dbReference>
<dbReference type="Pfam" id="PF00724">
    <property type="entry name" value="Oxidored_FMN"/>
    <property type="match status" value="1"/>
</dbReference>
<dbReference type="PANTHER" id="PTHR22893:SF91">
    <property type="entry name" value="NADPH DEHYDROGENASE 2-RELATED"/>
    <property type="match status" value="1"/>
</dbReference>
<dbReference type="PANTHER" id="PTHR22893">
    <property type="entry name" value="NADH OXIDOREDUCTASE-RELATED"/>
    <property type="match status" value="1"/>
</dbReference>
<dbReference type="InterPro" id="IPR013785">
    <property type="entry name" value="Aldolase_TIM"/>
</dbReference>
<keyword evidence="3" id="KW-1185">Reference proteome</keyword>
<protein>
    <recommendedName>
        <fullName evidence="1">NADH:flavin oxidoreductase/NADH oxidase N-terminal domain-containing protein</fullName>
    </recommendedName>
</protein>
<reference evidence="2" key="1">
    <citation type="submission" date="2019-03" db="EMBL/GenBank/DDBJ databases">
        <title>Long read genome sequence of the mycoparasitic Pythium oligandrum ATCC 38472 isolated from sugarbeet rhizosphere.</title>
        <authorList>
            <person name="Gaulin E."/>
        </authorList>
    </citation>
    <scope>NUCLEOTIDE SEQUENCE</scope>
    <source>
        <strain evidence="2">ATCC 38472_TT</strain>
    </source>
</reference>
<gene>
    <name evidence="2" type="ORF">Poli38472_008355</name>
</gene>
<evidence type="ECO:0000313" key="3">
    <source>
        <dbReference type="Proteomes" id="UP000794436"/>
    </source>
</evidence>
<dbReference type="GO" id="GO:0010181">
    <property type="term" value="F:FMN binding"/>
    <property type="evidence" value="ECO:0007669"/>
    <property type="project" value="InterPro"/>
</dbReference>
<feature type="domain" description="NADH:flavin oxidoreductase/NADH oxidase N-terminal" evidence="1">
    <location>
        <begin position="15"/>
        <end position="206"/>
    </location>
</feature>
<dbReference type="AlphaFoldDB" id="A0A8K1FPK3"/>
<accession>A0A8K1FPK3</accession>
<name>A0A8K1FPK3_PYTOL</name>
<proteinExistence type="predicted"/>
<dbReference type="OrthoDB" id="90288at2759"/>
<dbReference type="EMBL" id="SPLM01000037">
    <property type="protein sequence ID" value="TMW65713.1"/>
    <property type="molecule type" value="Genomic_DNA"/>
</dbReference>
<evidence type="ECO:0000259" key="1">
    <source>
        <dbReference type="Pfam" id="PF00724"/>
    </source>
</evidence>
<dbReference type="Proteomes" id="UP000794436">
    <property type="component" value="Unassembled WGS sequence"/>
</dbReference>
<dbReference type="Gene3D" id="3.20.20.70">
    <property type="entry name" value="Aldolase class I"/>
    <property type="match status" value="2"/>
</dbReference>
<evidence type="ECO:0000313" key="2">
    <source>
        <dbReference type="EMBL" id="TMW65713.1"/>
    </source>
</evidence>
<sequence length="291" mass="31946">MSKSSSTPLTTTNYKLFTPLKLGEGLTLKNRVVMSPMTRSRCDPVLHRPGDLTATYYAQRAGAGLIISEATAVSKQGYGWYGSPGIYNREQMEAWKKVVKSVHAKDGQIFLQIWHMGRQAQSSFNPEHEIVAPSAIPATLGRLRNSQGEYTTKESPRVLETDEIPAIIEDFRKSAALTEAGFDGIELHAAGGYLIDQFLQSVTNKRRTSTAFKGPVFATASYTRDIAEGAIRSGGADAVGFSVLYISNPDLAERFQNDWPLNPLASEECYHNPAKGAEGYTTWPAYTPSEQ</sequence>
<organism evidence="2 3">
    <name type="scientific">Pythium oligandrum</name>
    <name type="common">Mycoparasitic fungus</name>
    <dbReference type="NCBI Taxonomy" id="41045"/>
    <lineage>
        <taxon>Eukaryota</taxon>
        <taxon>Sar</taxon>
        <taxon>Stramenopiles</taxon>
        <taxon>Oomycota</taxon>
        <taxon>Peronosporomycetes</taxon>
        <taxon>Pythiales</taxon>
        <taxon>Pythiaceae</taxon>
        <taxon>Pythium</taxon>
    </lineage>
</organism>
<dbReference type="SUPFAM" id="SSF51395">
    <property type="entry name" value="FMN-linked oxidoreductases"/>
    <property type="match status" value="1"/>
</dbReference>
<comment type="caution">
    <text evidence="2">The sequence shown here is derived from an EMBL/GenBank/DDBJ whole genome shotgun (WGS) entry which is preliminary data.</text>
</comment>
<dbReference type="InterPro" id="IPR045247">
    <property type="entry name" value="Oye-like"/>
</dbReference>
<dbReference type="GO" id="GO:0016491">
    <property type="term" value="F:oxidoreductase activity"/>
    <property type="evidence" value="ECO:0007669"/>
    <property type="project" value="InterPro"/>
</dbReference>